<feature type="region of interest" description="Disordered" evidence="1">
    <location>
        <begin position="167"/>
        <end position="188"/>
    </location>
</feature>
<dbReference type="CDD" id="cd00303">
    <property type="entry name" value="retropepsin_like"/>
    <property type="match status" value="1"/>
</dbReference>
<organism evidence="3 4">
    <name type="scientific">Prunus dulcis</name>
    <name type="common">Almond</name>
    <name type="synonym">Amygdalus dulcis</name>
    <dbReference type="NCBI Taxonomy" id="3755"/>
    <lineage>
        <taxon>Eukaryota</taxon>
        <taxon>Viridiplantae</taxon>
        <taxon>Streptophyta</taxon>
        <taxon>Embryophyta</taxon>
        <taxon>Tracheophyta</taxon>
        <taxon>Spermatophyta</taxon>
        <taxon>Magnoliopsida</taxon>
        <taxon>eudicotyledons</taxon>
        <taxon>Gunneridae</taxon>
        <taxon>Pentapetalae</taxon>
        <taxon>rosids</taxon>
        <taxon>fabids</taxon>
        <taxon>Rosales</taxon>
        <taxon>Rosaceae</taxon>
        <taxon>Amygdaloideae</taxon>
        <taxon>Amygdaleae</taxon>
        <taxon>Prunus</taxon>
    </lineage>
</organism>
<evidence type="ECO:0000256" key="1">
    <source>
        <dbReference type="SAM" id="MobiDB-lite"/>
    </source>
</evidence>
<comment type="caution">
    <text evidence="3">The sequence shown here is derived from an EMBL/GenBank/DDBJ whole genome shotgun (WGS) entry which is preliminary data.</text>
</comment>
<protein>
    <submittedName>
        <fullName evidence="3">Uncharacterized protein</fullName>
    </submittedName>
</protein>
<feature type="transmembrane region" description="Helical" evidence="2">
    <location>
        <begin position="49"/>
        <end position="74"/>
    </location>
</feature>
<gene>
    <name evidence="3" type="ORF">L3X38_003924</name>
</gene>
<name>A0AAD5F2R1_PRUDU</name>
<dbReference type="Proteomes" id="UP001054821">
    <property type="component" value="Chromosome 1"/>
</dbReference>
<dbReference type="PANTHER" id="PTHR33240">
    <property type="entry name" value="OS08G0508500 PROTEIN"/>
    <property type="match status" value="1"/>
</dbReference>
<dbReference type="EMBL" id="JAJFAZ020000001">
    <property type="protein sequence ID" value="KAI5351033.1"/>
    <property type="molecule type" value="Genomic_DNA"/>
</dbReference>
<evidence type="ECO:0000313" key="4">
    <source>
        <dbReference type="Proteomes" id="UP001054821"/>
    </source>
</evidence>
<proteinExistence type="predicted"/>
<accession>A0AAD5F2R1</accession>
<evidence type="ECO:0000256" key="2">
    <source>
        <dbReference type="SAM" id="Phobius"/>
    </source>
</evidence>
<reference evidence="3 4" key="1">
    <citation type="journal article" date="2022" name="G3 (Bethesda)">
        <title>Whole-genome sequence and methylome profiling of the almond [Prunus dulcis (Mill.) D.A. Webb] cultivar 'Nonpareil'.</title>
        <authorList>
            <person name="D'Amico-Willman K.M."/>
            <person name="Ouma W.Z."/>
            <person name="Meulia T."/>
            <person name="Sideli G.M."/>
            <person name="Gradziel T.M."/>
            <person name="Fresnedo-Ramirez J."/>
        </authorList>
    </citation>
    <scope>NUCLEOTIDE SEQUENCE [LARGE SCALE GENOMIC DNA]</scope>
    <source>
        <strain evidence="3">Clone GOH B32 T37-40</strain>
    </source>
</reference>
<dbReference type="AlphaFoldDB" id="A0AAD5F2R1"/>
<keyword evidence="4" id="KW-1185">Reference proteome</keyword>
<keyword evidence="2" id="KW-0472">Membrane</keyword>
<sequence>MIDGRSSAEVMFWNTFKRMKLDENGIRPNPIQLFTFEGSKALAIGDVTLLVIAAGKTLLVTFVVVDALNAYNVIMRRDWIHKMDGEASTRCQVMRCLIDDGLGTIDIKGVYLSGEVSPPSFDNNLSIEKSLNPYQSAGDDVQNVTAQGCSSSNLDRVLDLHSRLGNDFRTSEQSNDLIGEPNEEPPPERISIPLAPLLLGEQPFFGMSTQRQKVQYHQSREVRDALQIR</sequence>
<keyword evidence="2" id="KW-0812">Transmembrane</keyword>
<dbReference type="PANTHER" id="PTHR33240:SF8">
    <property type="entry name" value="OS03G0439900 PROTEIN"/>
    <property type="match status" value="1"/>
</dbReference>
<keyword evidence="2" id="KW-1133">Transmembrane helix</keyword>
<evidence type="ECO:0000313" key="3">
    <source>
        <dbReference type="EMBL" id="KAI5351033.1"/>
    </source>
</evidence>